<keyword evidence="2" id="KW-1185">Reference proteome</keyword>
<evidence type="ECO:0000313" key="2">
    <source>
        <dbReference type="Proteomes" id="UP000054477"/>
    </source>
</evidence>
<name>A0A0C9WWR9_9AGAR</name>
<dbReference type="OrthoDB" id="3022198at2759"/>
<accession>A0A0C9WWR9</accession>
<proteinExistence type="predicted"/>
<dbReference type="InterPro" id="IPR009057">
    <property type="entry name" value="Homeodomain-like_sf"/>
</dbReference>
<sequence>RSYTYCTMTAALSDDLKMHIASWYFKEGLTYQEIHDRSDCSIGFIFKIMGKYHIHGQVTNPFSKRTGGPSNINNGDVEYM</sequence>
<reference evidence="2" key="2">
    <citation type="submission" date="2015-01" db="EMBL/GenBank/DDBJ databases">
        <title>Evolutionary Origins and Diversification of the Mycorrhizal Mutualists.</title>
        <authorList>
            <consortium name="DOE Joint Genome Institute"/>
            <consortium name="Mycorrhizal Genomics Consortium"/>
            <person name="Kohler A."/>
            <person name="Kuo A."/>
            <person name="Nagy L.G."/>
            <person name="Floudas D."/>
            <person name="Copeland A."/>
            <person name="Barry K.W."/>
            <person name="Cichocki N."/>
            <person name="Veneault-Fourrey C."/>
            <person name="LaButti K."/>
            <person name="Lindquist E.A."/>
            <person name="Lipzen A."/>
            <person name="Lundell T."/>
            <person name="Morin E."/>
            <person name="Murat C."/>
            <person name="Riley R."/>
            <person name="Ohm R."/>
            <person name="Sun H."/>
            <person name="Tunlid A."/>
            <person name="Henrissat B."/>
            <person name="Grigoriev I.V."/>
            <person name="Hibbett D.S."/>
            <person name="Martin F."/>
        </authorList>
    </citation>
    <scope>NUCLEOTIDE SEQUENCE [LARGE SCALE GENOMIC DNA]</scope>
    <source>
        <strain evidence="2">LaAM-08-1</strain>
    </source>
</reference>
<dbReference type="SUPFAM" id="SSF46689">
    <property type="entry name" value="Homeodomain-like"/>
    <property type="match status" value="1"/>
</dbReference>
<evidence type="ECO:0000313" key="1">
    <source>
        <dbReference type="EMBL" id="KIJ93278.1"/>
    </source>
</evidence>
<protein>
    <submittedName>
        <fullName evidence="1">Uncharacterized protein</fullName>
    </submittedName>
</protein>
<dbReference type="EMBL" id="KN838853">
    <property type="protein sequence ID" value="KIJ93278.1"/>
    <property type="molecule type" value="Genomic_DNA"/>
</dbReference>
<gene>
    <name evidence="1" type="ORF">K443DRAFT_112279</name>
</gene>
<reference evidence="1 2" key="1">
    <citation type="submission" date="2014-04" db="EMBL/GenBank/DDBJ databases">
        <authorList>
            <consortium name="DOE Joint Genome Institute"/>
            <person name="Kuo A."/>
            <person name="Kohler A."/>
            <person name="Nagy L.G."/>
            <person name="Floudas D."/>
            <person name="Copeland A."/>
            <person name="Barry K.W."/>
            <person name="Cichocki N."/>
            <person name="Veneault-Fourrey C."/>
            <person name="LaButti K."/>
            <person name="Lindquist E.A."/>
            <person name="Lipzen A."/>
            <person name="Lundell T."/>
            <person name="Morin E."/>
            <person name="Murat C."/>
            <person name="Sun H."/>
            <person name="Tunlid A."/>
            <person name="Henrissat B."/>
            <person name="Grigoriev I.V."/>
            <person name="Hibbett D.S."/>
            <person name="Martin F."/>
            <person name="Nordberg H.P."/>
            <person name="Cantor M.N."/>
            <person name="Hua S.X."/>
        </authorList>
    </citation>
    <scope>NUCLEOTIDE SEQUENCE [LARGE SCALE GENOMIC DNA]</scope>
    <source>
        <strain evidence="1 2">LaAM-08-1</strain>
    </source>
</reference>
<feature type="non-terminal residue" evidence="1">
    <location>
        <position position="1"/>
    </location>
</feature>
<organism evidence="1 2">
    <name type="scientific">Laccaria amethystina LaAM-08-1</name>
    <dbReference type="NCBI Taxonomy" id="1095629"/>
    <lineage>
        <taxon>Eukaryota</taxon>
        <taxon>Fungi</taxon>
        <taxon>Dikarya</taxon>
        <taxon>Basidiomycota</taxon>
        <taxon>Agaricomycotina</taxon>
        <taxon>Agaricomycetes</taxon>
        <taxon>Agaricomycetidae</taxon>
        <taxon>Agaricales</taxon>
        <taxon>Agaricineae</taxon>
        <taxon>Hydnangiaceae</taxon>
        <taxon>Laccaria</taxon>
    </lineage>
</organism>
<dbReference type="HOGENOM" id="CLU_056788_8_3_1"/>
<dbReference type="Proteomes" id="UP000054477">
    <property type="component" value="Unassembled WGS sequence"/>
</dbReference>
<dbReference type="AlphaFoldDB" id="A0A0C9WWR9"/>